<protein>
    <submittedName>
        <fullName evidence="2">Uncharacterized protein</fullName>
    </submittedName>
</protein>
<dbReference type="Proteomes" id="UP000324800">
    <property type="component" value="Unassembled WGS sequence"/>
</dbReference>
<sequence>MGSIFVVDVFKNGTPKETRTTLPVKEIYQFNRETSFNQDQESSINYRKVEFSNSPNKRSSRSNKVNGLSKNESVQELRMEREYDSTQGNPSRIFLVAGNDSEELIDDFRRENQRSSNGIRCISEVLRSGSGTTNMGYFSPICRIEQRTELQDKQQKGDGSLKNRAVPLRINLQRAANYRNPHQVRQLQFSIRFSKAESWLNTDSGSEANSQALITTENANTDSTHFRTIKQNNRHTKCTKCTERLLSKEGVIHSSVPDMVANFNTGLVCNRENKFVDRFVIIVEEKVKAEQLNAFSRLWKEEIF</sequence>
<organism evidence="2 3">
    <name type="scientific">Streblomastix strix</name>
    <dbReference type="NCBI Taxonomy" id="222440"/>
    <lineage>
        <taxon>Eukaryota</taxon>
        <taxon>Metamonada</taxon>
        <taxon>Preaxostyla</taxon>
        <taxon>Oxymonadida</taxon>
        <taxon>Streblomastigidae</taxon>
        <taxon>Streblomastix</taxon>
    </lineage>
</organism>
<gene>
    <name evidence="2" type="ORF">EZS28_046465</name>
</gene>
<accession>A0A5J4TIN2</accession>
<comment type="caution">
    <text evidence="2">The sequence shown here is derived from an EMBL/GenBank/DDBJ whole genome shotgun (WGS) entry which is preliminary data.</text>
</comment>
<proteinExistence type="predicted"/>
<dbReference type="EMBL" id="SNRW01030509">
    <property type="protein sequence ID" value="KAA6358009.1"/>
    <property type="molecule type" value="Genomic_DNA"/>
</dbReference>
<evidence type="ECO:0000313" key="2">
    <source>
        <dbReference type="EMBL" id="KAA6358009.1"/>
    </source>
</evidence>
<evidence type="ECO:0000313" key="3">
    <source>
        <dbReference type="Proteomes" id="UP000324800"/>
    </source>
</evidence>
<name>A0A5J4TIN2_9EUKA</name>
<feature type="compositionally biased region" description="Basic and acidic residues" evidence="1">
    <location>
        <begin position="73"/>
        <end position="84"/>
    </location>
</feature>
<dbReference type="AlphaFoldDB" id="A0A5J4TIN2"/>
<evidence type="ECO:0000256" key="1">
    <source>
        <dbReference type="SAM" id="MobiDB-lite"/>
    </source>
</evidence>
<feature type="compositionally biased region" description="Low complexity" evidence="1">
    <location>
        <begin position="52"/>
        <end position="66"/>
    </location>
</feature>
<feature type="region of interest" description="Disordered" evidence="1">
    <location>
        <begin position="51"/>
        <end position="91"/>
    </location>
</feature>
<reference evidence="2 3" key="1">
    <citation type="submission" date="2019-03" db="EMBL/GenBank/DDBJ databases">
        <title>Single cell metagenomics reveals metabolic interactions within the superorganism composed of flagellate Streblomastix strix and complex community of Bacteroidetes bacteria on its surface.</title>
        <authorList>
            <person name="Treitli S.C."/>
            <person name="Kolisko M."/>
            <person name="Husnik F."/>
            <person name="Keeling P."/>
            <person name="Hampl V."/>
        </authorList>
    </citation>
    <scope>NUCLEOTIDE SEQUENCE [LARGE SCALE GENOMIC DNA]</scope>
    <source>
        <strain evidence="2">ST1C</strain>
    </source>
</reference>